<dbReference type="InterPro" id="IPR006665">
    <property type="entry name" value="OmpA-like"/>
</dbReference>
<dbReference type="PANTHER" id="PTHR30329:SF21">
    <property type="entry name" value="LIPOPROTEIN YIAD-RELATED"/>
    <property type="match status" value="1"/>
</dbReference>
<dbReference type="CDD" id="cd07185">
    <property type="entry name" value="OmpA_C-like"/>
    <property type="match status" value="1"/>
</dbReference>
<dbReference type="InterPro" id="IPR036737">
    <property type="entry name" value="OmpA-like_sf"/>
</dbReference>
<evidence type="ECO:0000256" key="3">
    <source>
        <dbReference type="ARBA" id="ARBA00022475"/>
    </source>
</evidence>
<comment type="similarity">
    <text evidence="2">Belongs to the MotB family.</text>
</comment>
<dbReference type="Gene3D" id="3.30.1330.60">
    <property type="entry name" value="OmpA-like domain"/>
    <property type="match status" value="1"/>
</dbReference>
<evidence type="ECO:0000256" key="5">
    <source>
        <dbReference type="ARBA" id="ARBA00022989"/>
    </source>
</evidence>
<dbReference type="InterPro" id="IPR025713">
    <property type="entry name" value="MotB-like_N_dom"/>
</dbReference>
<evidence type="ECO:0000313" key="12">
    <source>
        <dbReference type="Proteomes" id="UP000199371"/>
    </source>
</evidence>
<dbReference type="Proteomes" id="UP000199371">
    <property type="component" value="Unassembled WGS sequence"/>
</dbReference>
<dbReference type="STRING" id="173990.SAMN05660691_00053"/>
<evidence type="ECO:0000256" key="8">
    <source>
        <dbReference type="SAM" id="MobiDB-lite"/>
    </source>
</evidence>
<dbReference type="SUPFAM" id="SSF103088">
    <property type="entry name" value="OmpA-like"/>
    <property type="match status" value="1"/>
</dbReference>
<keyword evidence="3" id="KW-1003">Cell membrane</keyword>
<evidence type="ECO:0000256" key="1">
    <source>
        <dbReference type="ARBA" id="ARBA00004162"/>
    </source>
</evidence>
<accession>A0A1H6J479</accession>
<feature type="domain" description="OmpA-like" evidence="10">
    <location>
        <begin position="174"/>
        <end position="292"/>
    </location>
</feature>
<dbReference type="InterPro" id="IPR050330">
    <property type="entry name" value="Bact_OuterMem_StrucFunc"/>
</dbReference>
<protein>
    <submittedName>
        <fullName evidence="11">Chemotaxis protein MotB</fullName>
    </submittedName>
</protein>
<dbReference type="GO" id="GO:0005886">
    <property type="term" value="C:plasma membrane"/>
    <property type="evidence" value="ECO:0007669"/>
    <property type="project" value="UniProtKB-SubCell"/>
</dbReference>
<evidence type="ECO:0000256" key="6">
    <source>
        <dbReference type="ARBA" id="ARBA00023136"/>
    </source>
</evidence>
<feature type="transmembrane region" description="Helical" evidence="9">
    <location>
        <begin position="28"/>
        <end position="47"/>
    </location>
</feature>
<organism evidence="11 12">
    <name type="scientific">Rheinheimera pacifica</name>
    <dbReference type="NCBI Taxonomy" id="173990"/>
    <lineage>
        <taxon>Bacteria</taxon>
        <taxon>Pseudomonadati</taxon>
        <taxon>Pseudomonadota</taxon>
        <taxon>Gammaproteobacteria</taxon>
        <taxon>Chromatiales</taxon>
        <taxon>Chromatiaceae</taxon>
        <taxon>Rheinheimera</taxon>
    </lineage>
</organism>
<keyword evidence="4 9" id="KW-0812">Transmembrane</keyword>
<keyword evidence="5 9" id="KW-1133">Transmembrane helix</keyword>
<dbReference type="PROSITE" id="PS51123">
    <property type="entry name" value="OMPA_2"/>
    <property type="match status" value="1"/>
</dbReference>
<proteinExistence type="inferred from homology"/>
<dbReference type="Pfam" id="PF00691">
    <property type="entry name" value="OmpA"/>
    <property type="match status" value="1"/>
</dbReference>
<dbReference type="PANTHER" id="PTHR30329">
    <property type="entry name" value="STATOR ELEMENT OF FLAGELLAR MOTOR COMPLEX"/>
    <property type="match status" value="1"/>
</dbReference>
<dbReference type="Pfam" id="PF13677">
    <property type="entry name" value="MotB_plug"/>
    <property type="match status" value="1"/>
</dbReference>
<evidence type="ECO:0000256" key="9">
    <source>
        <dbReference type="SAM" id="Phobius"/>
    </source>
</evidence>
<comment type="subcellular location">
    <subcellularLocation>
        <location evidence="1">Cell membrane</location>
        <topology evidence="1">Single-pass membrane protein</topology>
    </subcellularLocation>
</comment>
<evidence type="ECO:0000313" key="11">
    <source>
        <dbReference type="EMBL" id="SEH55041.1"/>
    </source>
</evidence>
<feature type="compositionally biased region" description="Low complexity" evidence="8">
    <location>
        <begin position="307"/>
        <end position="321"/>
    </location>
</feature>
<name>A0A1H6J479_9GAMM</name>
<evidence type="ECO:0000259" key="10">
    <source>
        <dbReference type="PROSITE" id="PS51123"/>
    </source>
</evidence>
<sequence length="335" mass="36518">MNSSSSPVIIKRSQRSAAKSKSGGAWKVAFADFTLAMMAFFMVLWILEVSNMKERAEIANYMRTHSIFEGSPAPFEPGNSPFPVDLGGTPSVVDQNSANTLPPDNPLPGMSEYLQVPSGDDRPLAGKGDKLNSLIDGQFDSPAELSLLLQAFEQVAAELMAQEHIQLDIVPSGLRVIIRDNKKQQMFIRGQMRMTPFFEDLLLSLGPVFKKVQNKLIISGHTDNTAFSGSQYSNWELSGDRALQARQVLAAGGMPVERVAQVAAFSATRPLNEQDQGDSANRRIELLILTSAAEAELNQLFSPDNQNNAVQQAAQEAQRNQPVGRSGIRITDGSN</sequence>
<keyword evidence="12" id="KW-1185">Reference proteome</keyword>
<reference evidence="12" key="1">
    <citation type="submission" date="2016-10" db="EMBL/GenBank/DDBJ databases">
        <authorList>
            <person name="Varghese N."/>
            <person name="Submissions S."/>
        </authorList>
    </citation>
    <scope>NUCLEOTIDE SEQUENCE [LARGE SCALE GENOMIC DNA]</scope>
    <source>
        <strain evidence="12">DSM 17616</strain>
    </source>
</reference>
<evidence type="ECO:0000256" key="2">
    <source>
        <dbReference type="ARBA" id="ARBA00008914"/>
    </source>
</evidence>
<evidence type="ECO:0000256" key="7">
    <source>
        <dbReference type="PROSITE-ProRule" id="PRU00473"/>
    </source>
</evidence>
<keyword evidence="6 7" id="KW-0472">Membrane</keyword>
<feature type="region of interest" description="Disordered" evidence="8">
    <location>
        <begin position="307"/>
        <end position="335"/>
    </location>
</feature>
<gene>
    <name evidence="11" type="ORF">SAMN05660691_00053</name>
</gene>
<dbReference type="RefSeq" id="WP_177172111.1">
    <property type="nucleotide sequence ID" value="NZ_FNXF01000001.1"/>
</dbReference>
<dbReference type="EMBL" id="FNXF01000001">
    <property type="protein sequence ID" value="SEH55041.1"/>
    <property type="molecule type" value="Genomic_DNA"/>
</dbReference>
<dbReference type="AlphaFoldDB" id="A0A1H6J479"/>
<evidence type="ECO:0000256" key="4">
    <source>
        <dbReference type="ARBA" id="ARBA00022692"/>
    </source>
</evidence>